<dbReference type="AlphaFoldDB" id="A0A078A0K4"/>
<dbReference type="InParanoid" id="A0A078A0K4"/>
<proteinExistence type="predicted"/>
<accession>A0A078A0K4</accession>
<feature type="compositionally biased region" description="Polar residues" evidence="2">
    <location>
        <begin position="30"/>
        <end position="55"/>
    </location>
</feature>
<evidence type="ECO:0000313" key="3">
    <source>
        <dbReference type="EMBL" id="CDW74988.1"/>
    </source>
</evidence>
<feature type="compositionally biased region" description="Polar residues" evidence="2">
    <location>
        <begin position="1"/>
        <end position="16"/>
    </location>
</feature>
<dbReference type="Gene3D" id="1.10.287.1490">
    <property type="match status" value="1"/>
</dbReference>
<sequence>MEQSTSNEDKLNFNNISDDDLADNPYLTPEQKSQLNTKNNLPKSPINHTQPQQHENQPKENIKEDAKKQNEKIDNKIPPHTQIALQNMWQKLLLQLLHQDKPQRYNLLFYLQINEGIGQSYRICEFCEVKNENSQIEDYYRLECSLRQSDQEIVQEKIKWLKKTIKDIEKQIGHEREDISLLQASSKRQIDDVQNKISNLHKEKQRLEKLKEQLLKSVEELSTENKVKDQKIKELSSLRAQKLIELDKTKTKIENKEKERNELIKEISKYDNNFRSFIQSETDQNDMNLTLEDEIVYQQIPGSQTIIIDESFQLDQSLRQPQEEQKRGALSKTIMHK</sequence>
<dbReference type="Proteomes" id="UP000039865">
    <property type="component" value="Unassembled WGS sequence"/>
</dbReference>
<name>A0A078A0K4_STYLE</name>
<keyword evidence="1" id="KW-0175">Coiled coil</keyword>
<feature type="coiled-coil region" evidence="1">
    <location>
        <begin position="151"/>
        <end position="273"/>
    </location>
</feature>
<keyword evidence="4" id="KW-1185">Reference proteome</keyword>
<feature type="region of interest" description="Disordered" evidence="2">
    <location>
        <begin position="318"/>
        <end position="337"/>
    </location>
</feature>
<feature type="compositionally biased region" description="Basic and acidic residues" evidence="2">
    <location>
        <begin position="56"/>
        <end position="69"/>
    </location>
</feature>
<gene>
    <name evidence="3" type="primary">Contig831.g908</name>
    <name evidence="3" type="ORF">STYLEM_3973</name>
</gene>
<feature type="region of interest" description="Disordered" evidence="2">
    <location>
        <begin position="1"/>
        <end position="69"/>
    </location>
</feature>
<reference evidence="3 4" key="1">
    <citation type="submission" date="2014-06" db="EMBL/GenBank/DDBJ databases">
        <authorList>
            <person name="Swart Estienne"/>
        </authorList>
    </citation>
    <scope>NUCLEOTIDE SEQUENCE [LARGE SCALE GENOMIC DNA]</scope>
    <source>
        <strain evidence="3 4">130c</strain>
    </source>
</reference>
<dbReference type="EMBL" id="CCKQ01003850">
    <property type="protein sequence ID" value="CDW74988.1"/>
    <property type="molecule type" value="Genomic_DNA"/>
</dbReference>
<evidence type="ECO:0000313" key="4">
    <source>
        <dbReference type="Proteomes" id="UP000039865"/>
    </source>
</evidence>
<organism evidence="3 4">
    <name type="scientific">Stylonychia lemnae</name>
    <name type="common">Ciliate</name>
    <dbReference type="NCBI Taxonomy" id="5949"/>
    <lineage>
        <taxon>Eukaryota</taxon>
        <taxon>Sar</taxon>
        <taxon>Alveolata</taxon>
        <taxon>Ciliophora</taxon>
        <taxon>Intramacronucleata</taxon>
        <taxon>Spirotrichea</taxon>
        <taxon>Stichotrichia</taxon>
        <taxon>Sporadotrichida</taxon>
        <taxon>Oxytrichidae</taxon>
        <taxon>Stylonychinae</taxon>
        <taxon>Stylonychia</taxon>
    </lineage>
</organism>
<evidence type="ECO:0000256" key="2">
    <source>
        <dbReference type="SAM" id="MobiDB-lite"/>
    </source>
</evidence>
<evidence type="ECO:0000256" key="1">
    <source>
        <dbReference type="SAM" id="Coils"/>
    </source>
</evidence>
<protein>
    <submittedName>
        <fullName evidence="3">Uncharacterized protein</fullName>
    </submittedName>
</protein>